<comment type="similarity">
    <text evidence="1 7">Belongs to the glycosyl hydrolase 5 (cellulase A) family.</text>
</comment>
<evidence type="ECO:0000256" key="3">
    <source>
        <dbReference type="ARBA" id="ARBA00023001"/>
    </source>
</evidence>
<keyword evidence="10" id="KW-1185">Reference proteome</keyword>
<sequence>MRRFIYFFILLLLLACGKEDPITPDLPEAPENPELPDTTGVLSQVPKFRRDLLSKGVNLGHWYAQATIDESHLRGRFSPQDFDFIQKSGFKHIRLSVSEEVFFNEQQPAQLHTQYQEVLEEHLNALIDRQIGVIFDLHPTDGFKEKVHYEPGFADKVSIFWGAMAAHLRKYDPNYLYLEVMNEPWAEDPTAWYAEQAKWAAEIRENAPNHTIIVDGNLQVKKDDWDDVRAFLLMEPLKDKNIVYNLHFYQPMQFTHQGAVWGWHVLPHISGLEYPTNASNANKIKEGAPDNIELGWAMDNYVNDNWGRGKISEVVAQIGDWSKRYSVPVTVNEFGVYNYVTPENSRKLYMKDVRTLLEANDLGWSVWEYDKGFQVVDRSSGIQFLPEMKEVLGF</sequence>
<keyword evidence="5 7" id="KW-0326">Glycosidase</keyword>
<dbReference type="EMBL" id="BQKE01000005">
    <property type="protein sequence ID" value="GJM64402.1"/>
    <property type="molecule type" value="Genomic_DNA"/>
</dbReference>
<dbReference type="Proteomes" id="UP001310022">
    <property type="component" value="Unassembled WGS sequence"/>
</dbReference>
<dbReference type="InterPro" id="IPR050386">
    <property type="entry name" value="Glycosyl_hydrolase_5"/>
</dbReference>
<evidence type="ECO:0000313" key="9">
    <source>
        <dbReference type="EMBL" id="GJM64402.1"/>
    </source>
</evidence>
<name>A0AAN4W3F0_9BACT</name>
<dbReference type="GO" id="GO:0005576">
    <property type="term" value="C:extracellular region"/>
    <property type="evidence" value="ECO:0007669"/>
    <property type="project" value="TreeGrafter"/>
</dbReference>
<dbReference type="InterPro" id="IPR001547">
    <property type="entry name" value="Glyco_hydro_5"/>
</dbReference>
<dbReference type="AlphaFoldDB" id="A0AAN4W3F0"/>
<dbReference type="PANTHER" id="PTHR31297">
    <property type="entry name" value="GLUCAN ENDO-1,6-BETA-GLUCOSIDASE B"/>
    <property type="match status" value="1"/>
</dbReference>
<dbReference type="InterPro" id="IPR017853">
    <property type="entry name" value="GH"/>
</dbReference>
<comment type="caution">
    <text evidence="9">The sequence shown here is derived from an EMBL/GenBank/DDBJ whole genome shotgun (WGS) entry which is preliminary data.</text>
</comment>
<keyword evidence="4" id="KW-0119">Carbohydrate metabolism</keyword>
<dbReference type="PANTHER" id="PTHR31297:SF41">
    <property type="entry name" value="ENDOGLUCANASE, PUTATIVE (AFU_ORTHOLOGUE AFUA_5G01830)-RELATED"/>
    <property type="match status" value="1"/>
</dbReference>
<dbReference type="Gene3D" id="3.20.20.80">
    <property type="entry name" value="Glycosidases"/>
    <property type="match status" value="1"/>
</dbReference>
<evidence type="ECO:0000256" key="1">
    <source>
        <dbReference type="ARBA" id="ARBA00005641"/>
    </source>
</evidence>
<keyword evidence="3" id="KW-0136">Cellulose degradation</keyword>
<dbReference type="PROSITE" id="PS51257">
    <property type="entry name" value="PROKAR_LIPOPROTEIN"/>
    <property type="match status" value="1"/>
</dbReference>
<evidence type="ECO:0000256" key="2">
    <source>
        <dbReference type="ARBA" id="ARBA00022801"/>
    </source>
</evidence>
<reference evidence="9 10" key="1">
    <citation type="submission" date="2021-12" db="EMBL/GenBank/DDBJ databases">
        <title>Genome sequencing of bacteria with rrn-lacking chromosome and rrn-plasmid.</title>
        <authorList>
            <person name="Anda M."/>
            <person name="Iwasaki W."/>
        </authorList>
    </citation>
    <scope>NUCLEOTIDE SEQUENCE [LARGE SCALE GENOMIC DNA]</scope>
    <source>
        <strain evidence="9 10">NBRC 15940</strain>
    </source>
</reference>
<dbReference type="GO" id="GO:0009986">
    <property type="term" value="C:cell surface"/>
    <property type="evidence" value="ECO:0007669"/>
    <property type="project" value="TreeGrafter"/>
</dbReference>
<dbReference type="SUPFAM" id="SSF51445">
    <property type="entry name" value="(Trans)glycosidases"/>
    <property type="match status" value="1"/>
</dbReference>
<organism evidence="9 10">
    <name type="scientific">Persicobacter diffluens</name>
    <dbReference type="NCBI Taxonomy" id="981"/>
    <lineage>
        <taxon>Bacteria</taxon>
        <taxon>Pseudomonadati</taxon>
        <taxon>Bacteroidota</taxon>
        <taxon>Cytophagia</taxon>
        <taxon>Cytophagales</taxon>
        <taxon>Persicobacteraceae</taxon>
        <taxon>Persicobacter</taxon>
    </lineage>
</organism>
<evidence type="ECO:0000259" key="8">
    <source>
        <dbReference type="Pfam" id="PF00150"/>
    </source>
</evidence>
<dbReference type="RefSeq" id="WP_338239466.1">
    <property type="nucleotide sequence ID" value="NZ_BQKE01000005.1"/>
</dbReference>
<evidence type="ECO:0000313" key="10">
    <source>
        <dbReference type="Proteomes" id="UP001310022"/>
    </source>
</evidence>
<keyword evidence="2 7" id="KW-0378">Hydrolase</keyword>
<proteinExistence type="inferred from homology"/>
<dbReference type="Pfam" id="PF00150">
    <property type="entry name" value="Cellulase"/>
    <property type="match status" value="1"/>
</dbReference>
<feature type="domain" description="Glycoside hydrolase family 5" evidence="8">
    <location>
        <begin position="80"/>
        <end position="370"/>
    </location>
</feature>
<protein>
    <submittedName>
        <fullName evidence="9">Endoglucanase</fullName>
    </submittedName>
</protein>
<keyword evidence="6" id="KW-0624">Polysaccharide degradation</keyword>
<gene>
    <name evidence="9" type="ORF">PEDI_49540</name>
</gene>
<accession>A0AAN4W3F0</accession>
<evidence type="ECO:0000256" key="7">
    <source>
        <dbReference type="RuleBase" id="RU361153"/>
    </source>
</evidence>
<evidence type="ECO:0000256" key="4">
    <source>
        <dbReference type="ARBA" id="ARBA00023277"/>
    </source>
</evidence>
<dbReference type="GO" id="GO:0008422">
    <property type="term" value="F:beta-glucosidase activity"/>
    <property type="evidence" value="ECO:0007669"/>
    <property type="project" value="TreeGrafter"/>
</dbReference>
<evidence type="ECO:0000256" key="5">
    <source>
        <dbReference type="ARBA" id="ARBA00023295"/>
    </source>
</evidence>
<dbReference type="GO" id="GO:0030245">
    <property type="term" value="P:cellulose catabolic process"/>
    <property type="evidence" value="ECO:0007669"/>
    <property type="project" value="UniProtKB-KW"/>
</dbReference>
<evidence type="ECO:0000256" key="6">
    <source>
        <dbReference type="ARBA" id="ARBA00023326"/>
    </source>
</evidence>